<feature type="non-terminal residue" evidence="2">
    <location>
        <position position="1"/>
    </location>
</feature>
<dbReference type="Proteomes" id="UP001282474">
    <property type="component" value="Unassembled WGS sequence"/>
</dbReference>
<gene>
    <name evidence="2" type="ORF">PV383_47905</name>
</gene>
<feature type="region of interest" description="Disordered" evidence="1">
    <location>
        <begin position="126"/>
        <end position="149"/>
    </location>
</feature>
<accession>A0ABU4N9B9</accession>
<evidence type="ECO:0000313" key="2">
    <source>
        <dbReference type="EMBL" id="MDX3044825.1"/>
    </source>
</evidence>
<feature type="region of interest" description="Disordered" evidence="1">
    <location>
        <begin position="161"/>
        <end position="196"/>
    </location>
</feature>
<dbReference type="EMBL" id="JARAWJ010000130">
    <property type="protein sequence ID" value="MDX3044825.1"/>
    <property type="molecule type" value="Genomic_DNA"/>
</dbReference>
<evidence type="ECO:0000256" key="1">
    <source>
        <dbReference type="SAM" id="MobiDB-lite"/>
    </source>
</evidence>
<keyword evidence="3" id="KW-1185">Reference proteome</keyword>
<name>A0ABU4N9B9_9ACTN</name>
<evidence type="ECO:0008006" key="4">
    <source>
        <dbReference type="Google" id="ProtNLM"/>
    </source>
</evidence>
<proteinExistence type="predicted"/>
<protein>
    <recommendedName>
        <fullName evidence="4">Transposase</fullName>
    </recommendedName>
</protein>
<evidence type="ECO:0000313" key="3">
    <source>
        <dbReference type="Proteomes" id="UP001282474"/>
    </source>
</evidence>
<comment type="caution">
    <text evidence="2">The sequence shown here is derived from an EMBL/GenBank/DDBJ whole genome shotgun (WGS) entry which is preliminary data.</text>
</comment>
<sequence>RPSPVGRWRRSRGCPFLGRWAAARVRGRSREPDHYLEALIRKPGAFPGATALEQARSAGKFTPVHDDWWDAARAAHGDKDGTKALIEVLLLGRHMSHEHIVAGLAMALGAGAFTADAVALEARKAAEADELPPSPPVRERPPELSGPPRATVTFLADWRMSHLPPDTRPLPSVAPYDQLLRHRRQGGGTASQGDAP</sequence>
<organism evidence="2 3">
    <name type="scientific">Streptomyces caniscabiei</name>
    <dbReference type="NCBI Taxonomy" id="2746961"/>
    <lineage>
        <taxon>Bacteria</taxon>
        <taxon>Bacillati</taxon>
        <taxon>Actinomycetota</taxon>
        <taxon>Actinomycetes</taxon>
        <taxon>Kitasatosporales</taxon>
        <taxon>Streptomycetaceae</taxon>
        <taxon>Streptomyces</taxon>
    </lineage>
</organism>
<reference evidence="2 3" key="1">
    <citation type="journal article" date="2023" name="Microb. Genom.">
        <title>Mesoterricola silvestris gen. nov., sp. nov., Mesoterricola sediminis sp. nov., Geothrix oryzae sp. nov., Geothrix edaphica sp. nov., Geothrix rubra sp. nov., and Geothrix limicola sp. nov., six novel members of Acidobacteriota isolated from soils.</title>
        <authorList>
            <person name="Weisberg A.J."/>
            <person name="Pearce E."/>
            <person name="Kramer C.G."/>
            <person name="Chang J.H."/>
            <person name="Clarke C.R."/>
        </authorList>
    </citation>
    <scope>NUCLEOTIDE SEQUENCE [LARGE SCALE GENOMIC DNA]</scope>
    <source>
        <strain evidence="2 3">NE20-4-1</strain>
    </source>
</reference>